<feature type="domain" description="AARP2CN" evidence="2">
    <location>
        <begin position="90"/>
        <end position="171"/>
    </location>
</feature>
<dbReference type="GO" id="GO:0005525">
    <property type="term" value="F:GTP binding"/>
    <property type="evidence" value="ECO:0007669"/>
    <property type="project" value="TreeGrafter"/>
</dbReference>
<dbReference type="InterPro" id="IPR039761">
    <property type="entry name" value="Bms1/Tsr1"/>
</dbReference>
<dbReference type="EMBL" id="BPVZ01000045">
    <property type="protein sequence ID" value="GKV16179.1"/>
    <property type="molecule type" value="Genomic_DNA"/>
</dbReference>
<evidence type="ECO:0000313" key="4">
    <source>
        <dbReference type="Proteomes" id="UP001054252"/>
    </source>
</evidence>
<reference evidence="3 4" key="1">
    <citation type="journal article" date="2021" name="Commun. Biol.">
        <title>The genome of Shorea leprosula (Dipterocarpaceae) highlights the ecological relevance of drought in aseasonal tropical rainforests.</title>
        <authorList>
            <person name="Ng K.K.S."/>
            <person name="Kobayashi M.J."/>
            <person name="Fawcett J.A."/>
            <person name="Hatakeyama M."/>
            <person name="Paape T."/>
            <person name="Ng C.H."/>
            <person name="Ang C.C."/>
            <person name="Tnah L.H."/>
            <person name="Lee C.T."/>
            <person name="Nishiyama T."/>
            <person name="Sese J."/>
            <person name="O'Brien M.J."/>
            <person name="Copetti D."/>
            <person name="Mohd Noor M.I."/>
            <person name="Ong R.C."/>
            <person name="Putra M."/>
            <person name="Sireger I.Z."/>
            <person name="Indrioko S."/>
            <person name="Kosugi Y."/>
            <person name="Izuno A."/>
            <person name="Isagi Y."/>
            <person name="Lee S.L."/>
            <person name="Shimizu K.K."/>
        </authorList>
    </citation>
    <scope>NUCLEOTIDE SEQUENCE [LARGE SCALE GENOMIC DNA]</scope>
    <source>
        <strain evidence="3">214</strain>
    </source>
</reference>
<keyword evidence="4" id="KW-1185">Reference proteome</keyword>
<accession>A0AAV5JNB3</accession>
<dbReference type="Proteomes" id="UP001054252">
    <property type="component" value="Unassembled WGS sequence"/>
</dbReference>
<feature type="region of interest" description="Disordered" evidence="1">
    <location>
        <begin position="256"/>
        <end position="301"/>
    </location>
</feature>
<dbReference type="GO" id="GO:0003924">
    <property type="term" value="F:GTPase activity"/>
    <property type="evidence" value="ECO:0007669"/>
    <property type="project" value="TreeGrafter"/>
</dbReference>
<gene>
    <name evidence="3" type="ORF">SLEP1_g26860</name>
</gene>
<evidence type="ECO:0000259" key="2">
    <source>
        <dbReference type="SMART" id="SM00785"/>
    </source>
</evidence>
<organism evidence="3 4">
    <name type="scientific">Rubroshorea leprosula</name>
    <dbReference type="NCBI Taxonomy" id="152421"/>
    <lineage>
        <taxon>Eukaryota</taxon>
        <taxon>Viridiplantae</taxon>
        <taxon>Streptophyta</taxon>
        <taxon>Embryophyta</taxon>
        <taxon>Tracheophyta</taxon>
        <taxon>Spermatophyta</taxon>
        <taxon>Magnoliopsida</taxon>
        <taxon>eudicotyledons</taxon>
        <taxon>Gunneridae</taxon>
        <taxon>Pentapetalae</taxon>
        <taxon>rosids</taxon>
        <taxon>malvids</taxon>
        <taxon>Malvales</taxon>
        <taxon>Dipterocarpaceae</taxon>
        <taxon>Rubroshorea</taxon>
    </lineage>
</organism>
<dbReference type="InterPro" id="IPR012948">
    <property type="entry name" value="AARP2CN"/>
</dbReference>
<comment type="caution">
    <text evidence="3">The sequence shown here is derived from an EMBL/GenBank/DDBJ whole genome shotgun (WGS) entry which is preliminary data.</text>
</comment>
<evidence type="ECO:0000256" key="1">
    <source>
        <dbReference type="SAM" id="MobiDB-lite"/>
    </source>
</evidence>
<protein>
    <recommendedName>
        <fullName evidence="2">AARP2CN domain-containing protein</fullName>
    </recommendedName>
</protein>
<dbReference type="GO" id="GO:0000462">
    <property type="term" value="P:maturation of SSU-rRNA from tricistronic rRNA transcript (SSU-rRNA, 5.8S rRNA, LSU-rRNA)"/>
    <property type="evidence" value="ECO:0007669"/>
    <property type="project" value="TreeGrafter"/>
</dbReference>
<sequence>MEMAKAADLIAFVASANSLCEEGASDLFDSFGNQCLSVFRSIGLPSTALLIRDLPSELKQRNELKKLCTSSLASEFPEDSKFYSADTRDDLHKFMLLFKEQGLTAPHWRNQRPYLIAQEVVTVSDDSSPRKSTLLLTGYMRAHSLSVNQLVHVSGAGDFQLSKIEILKDPLPLNASKEQDAMDSDELKDAKVICCLALDPLNQEPLLVENVSDPLAREQGKEKPSFSWYSVLVVIDKTWPTEAETAEADKTKKAAWIVGDKDEEDSDTDNDDNDGMVLDEGESGFHSQGGTNNQDFEQDQPSLNLRDLDDETENDSVMIVWHMVALVLYTLSVKSL</sequence>
<dbReference type="PANTHER" id="PTHR12858">
    <property type="entry name" value="RIBOSOME BIOGENESIS PROTEIN"/>
    <property type="match status" value="1"/>
</dbReference>
<dbReference type="PANTHER" id="PTHR12858:SF1">
    <property type="entry name" value="PRE-RRNA-PROCESSING PROTEIN TSR1 HOMOLOG"/>
    <property type="match status" value="1"/>
</dbReference>
<dbReference type="GO" id="GO:0000479">
    <property type="term" value="P:endonucleolytic cleavage of tricistronic rRNA transcript (SSU-rRNA, 5.8S rRNA, LSU-rRNA)"/>
    <property type="evidence" value="ECO:0007669"/>
    <property type="project" value="TreeGrafter"/>
</dbReference>
<dbReference type="SMART" id="SM00785">
    <property type="entry name" value="AARP2CN"/>
    <property type="match status" value="1"/>
</dbReference>
<evidence type="ECO:0000313" key="3">
    <source>
        <dbReference type="EMBL" id="GKV16179.1"/>
    </source>
</evidence>
<dbReference type="GO" id="GO:0034511">
    <property type="term" value="F:U3 snoRNA binding"/>
    <property type="evidence" value="ECO:0007669"/>
    <property type="project" value="TreeGrafter"/>
</dbReference>
<feature type="compositionally biased region" description="Polar residues" evidence="1">
    <location>
        <begin position="285"/>
        <end position="301"/>
    </location>
</feature>
<dbReference type="AlphaFoldDB" id="A0AAV5JNB3"/>
<proteinExistence type="predicted"/>
<feature type="compositionally biased region" description="Acidic residues" evidence="1">
    <location>
        <begin position="261"/>
        <end position="282"/>
    </location>
</feature>
<name>A0AAV5JNB3_9ROSI</name>
<dbReference type="Pfam" id="PF08142">
    <property type="entry name" value="AARP2CN"/>
    <property type="match status" value="1"/>
</dbReference>
<dbReference type="GO" id="GO:0005634">
    <property type="term" value="C:nucleus"/>
    <property type="evidence" value="ECO:0007669"/>
    <property type="project" value="InterPro"/>
</dbReference>
<dbReference type="GO" id="GO:0030688">
    <property type="term" value="C:preribosome, small subunit precursor"/>
    <property type="evidence" value="ECO:0007669"/>
    <property type="project" value="TreeGrafter"/>
</dbReference>